<sequence>MCHRSWKRGKYDTPSPWAWNGGFPYGGSHNSFSWNNNTGNTTSTNCGNTTSENCGNTTTNYNSSRNVTTWADTATAHHYNNSGNRTTRTGDISANGGNASKGGATGGGSDLASFFFKLPDDVVVGSDGRLKGVAAPYIDPHPRTSHDLVERSVE</sequence>
<accession>A0A8G1VK16</accession>
<feature type="region of interest" description="Disordered" evidence="1">
    <location>
        <begin position="132"/>
        <end position="154"/>
    </location>
</feature>
<gene>
    <name evidence="2" type="ORF">BO85DRAFT_490341</name>
</gene>
<evidence type="ECO:0000256" key="1">
    <source>
        <dbReference type="SAM" id="MobiDB-lite"/>
    </source>
</evidence>
<dbReference type="GeneID" id="37167059"/>
<keyword evidence="3" id="KW-1185">Reference proteome</keyword>
<evidence type="ECO:0000313" key="2">
    <source>
        <dbReference type="EMBL" id="RAH55250.1"/>
    </source>
</evidence>
<feature type="compositionally biased region" description="Basic and acidic residues" evidence="1">
    <location>
        <begin position="140"/>
        <end position="154"/>
    </location>
</feature>
<reference evidence="2 3" key="1">
    <citation type="submission" date="2018-02" db="EMBL/GenBank/DDBJ databases">
        <title>The genomes of Aspergillus section Nigri reveals drivers in fungal speciation.</title>
        <authorList>
            <consortium name="DOE Joint Genome Institute"/>
            <person name="Vesth T.C."/>
            <person name="Nybo J."/>
            <person name="Theobald S."/>
            <person name="Brandl J."/>
            <person name="Frisvad J.C."/>
            <person name="Nielsen K.F."/>
            <person name="Lyhne E.K."/>
            <person name="Kogle M.E."/>
            <person name="Kuo A."/>
            <person name="Riley R."/>
            <person name="Clum A."/>
            <person name="Nolan M."/>
            <person name="Lipzen A."/>
            <person name="Salamov A."/>
            <person name="Henrissat B."/>
            <person name="Wiebenga A."/>
            <person name="De vries R.P."/>
            <person name="Grigoriev I.V."/>
            <person name="Mortensen U.H."/>
            <person name="Andersen M.R."/>
            <person name="Baker S.E."/>
        </authorList>
    </citation>
    <scope>NUCLEOTIDE SEQUENCE [LARGE SCALE GENOMIC DNA]</scope>
    <source>
        <strain evidence="2 3">CBS 112811</strain>
    </source>
</reference>
<organism evidence="2 3">
    <name type="scientific">Aspergillus piperis CBS 112811</name>
    <dbReference type="NCBI Taxonomy" id="1448313"/>
    <lineage>
        <taxon>Eukaryota</taxon>
        <taxon>Fungi</taxon>
        <taxon>Dikarya</taxon>
        <taxon>Ascomycota</taxon>
        <taxon>Pezizomycotina</taxon>
        <taxon>Eurotiomycetes</taxon>
        <taxon>Eurotiomycetidae</taxon>
        <taxon>Eurotiales</taxon>
        <taxon>Aspergillaceae</taxon>
        <taxon>Aspergillus</taxon>
        <taxon>Aspergillus subgen. Circumdati</taxon>
    </lineage>
</organism>
<dbReference type="Proteomes" id="UP000249526">
    <property type="component" value="Unassembled WGS sequence"/>
</dbReference>
<feature type="region of interest" description="Disordered" evidence="1">
    <location>
        <begin position="77"/>
        <end position="104"/>
    </location>
</feature>
<protein>
    <submittedName>
        <fullName evidence="2">Uncharacterized protein</fullName>
    </submittedName>
</protein>
<dbReference type="AlphaFoldDB" id="A0A8G1VK16"/>
<dbReference type="RefSeq" id="XP_025513172.1">
    <property type="nucleotide sequence ID" value="XM_025663657.1"/>
</dbReference>
<name>A0A8G1VK16_9EURO</name>
<proteinExistence type="predicted"/>
<evidence type="ECO:0000313" key="3">
    <source>
        <dbReference type="Proteomes" id="UP000249526"/>
    </source>
</evidence>
<feature type="compositionally biased region" description="Polar residues" evidence="1">
    <location>
        <begin position="77"/>
        <end position="92"/>
    </location>
</feature>
<dbReference type="EMBL" id="KZ825069">
    <property type="protein sequence ID" value="RAH55250.1"/>
    <property type="molecule type" value="Genomic_DNA"/>
</dbReference>